<comment type="caution">
    <text evidence="1">The sequence shown here is derived from an EMBL/GenBank/DDBJ whole genome shotgun (WGS) entry which is preliminary data.</text>
</comment>
<dbReference type="AlphaFoldDB" id="A0A3M6UXD4"/>
<reference evidence="1 2" key="1">
    <citation type="journal article" date="2018" name="Sci. Rep.">
        <title>Comparative analysis of the Pocillopora damicornis genome highlights role of immune system in coral evolution.</title>
        <authorList>
            <person name="Cunning R."/>
            <person name="Bay R.A."/>
            <person name="Gillette P."/>
            <person name="Baker A.C."/>
            <person name="Traylor-Knowles N."/>
        </authorList>
    </citation>
    <scope>NUCLEOTIDE SEQUENCE [LARGE SCALE GENOMIC DNA]</scope>
    <source>
        <strain evidence="1">RSMAS</strain>
        <tissue evidence="1">Whole animal</tissue>
    </source>
</reference>
<dbReference type="EMBL" id="RCHS01000537">
    <property type="protein sequence ID" value="RMX58315.1"/>
    <property type="molecule type" value="Genomic_DNA"/>
</dbReference>
<keyword evidence="2" id="KW-1185">Reference proteome</keyword>
<organism evidence="1 2">
    <name type="scientific">Pocillopora damicornis</name>
    <name type="common">Cauliflower coral</name>
    <name type="synonym">Millepora damicornis</name>
    <dbReference type="NCBI Taxonomy" id="46731"/>
    <lineage>
        <taxon>Eukaryota</taxon>
        <taxon>Metazoa</taxon>
        <taxon>Cnidaria</taxon>
        <taxon>Anthozoa</taxon>
        <taxon>Hexacorallia</taxon>
        <taxon>Scleractinia</taxon>
        <taxon>Astrocoeniina</taxon>
        <taxon>Pocilloporidae</taxon>
        <taxon>Pocillopora</taxon>
    </lineage>
</organism>
<protein>
    <submittedName>
        <fullName evidence="1">Uncharacterized protein</fullName>
    </submittedName>
</protein>
<name>A0A3M6UXD4_POCDA</name>
<evidence type="ECO:0000313" key="2">
    <source>
        <dbReference type="Proteomes" id="UP000275408"/>
    </source>
</evidence>
<evidence type="ECO:0000313" key="1">
    <source>
        <dbReference type="EMBL" id="RMX58315.1"/>
    </source>
</evidence>
<accession>A0A3M6UXD4</accession>
<sequence length="150" mass="17018">MCNMLEKANLEIRGFQKEVVRKSFQKPGRAKSDFETVYNYQKVVNCSVGAIQKTGVELNSSLPGAFGKEMSRWVTKEVKDRHFGSNGKCTMGLEVDFRGGKGCVVRRKSKNVKKRIRRLVGFSIRASIRLKLQGVVFRVPRLNYTGIPFL</sequence>
<gene>
    <name evidence="1" type="ORF">pdam_00000143</name>
</gene>
<dbReference type="Proteomes" id="UP000275408">
    <property type="component" value="Unassembled WGS sequence"/>
</dbReference>
<proteinExistence type="predicted"/>